<organism evidence="6 7">
    <name type="scientific">Hydra vulgaris</name>
    <name type="common">Hydra</name>
    <name type="synonym">Hydra attenuata</name>
    <dbReference type="NCBI Taxonomy" id="6087"/>
    <lineage>
        <taxon>Eukaryota</taxon>
        <taxon>Metazoa</taxon>
        <taxon>Cnidaria</taxon>
        <taxon>Hydrozoa</taxon>
        <taxon>Hydroidolina</taxon>
        <taxon>Anthoathecata</taxon>
        <taxon>Aplanulata</taxon>
        <taxon>Hydridae</taxon>
        <taxon>Hydra</taxon>
    </lineage>
</organism>
<evidence type="ECO:0000256" key="4">
    <source>
        <dbReference type="PROSITE-ProRule" id="PRU00146"/>
    </source>
</evidence>
<dbReference type="InterPro" id="IPR013083">
    <property type="entry name" value="Znf_RING/FYVE/PHD"/>
</dbReference>
<dbReference type="PROSITE" id="PS50016">
    <property type="entry name" value="ZF_PHD_2"/>
    <property type="match status" value="1"/>
</dbReference>
<dbReference type="GeneID" id="136088990"/>
<dbReference type="SUPFAM" id="SSF57903">
    <property type="entry name" value="FYVE/PHD zinc finger"/>
    <property type="match status" value="1"/>
</dbReference>
<evidence type="ECO:0000256" key="2">
    <source>
        <dbReference type="ARBA" id="ARBA00022771"/>
    </source>
</evidence>
<dbReference type="Proteomes" id="UP001652625">
    <property type="component" value="Chromosome 12"/>
</dbReference>
<evidence type="ECO:0000259" key="5">
    <source>
        <dbReference type="PROSITE" id="PS50016"/>
    </source>
</evidence>
<dbReference type="InterPro" id="IPR011011">
    <property type="entry name" value="Znf_FYVE_PHD"/>
</dbReference>
<gene>
    <name evidence="7" type="primary">LOC136088990</name>
</gene>
<dbReference type="InterPro" id="IPR019787">
    <property type="entry name" value="Znf_PHD-finger"/>
</dbReference>
<protein>
    <submittedName>
        <fullName evidence="7">Uncharacterized protein LOC136088990</fullName>
    </submittedName>
</protein>
<keyword evidence="1" id="KW-0479">Metal-binding</keyword>
<evidence type="ECO:0000256" key="1">
    <source>
        <dbReference type="ARBA" id="ARBA00022723"/>
    </source>
</evidence>
<keyword evidence="6" id="KW-1185">Reference proteome</keyword>
<dbReference type="Gene3D" id="3.30.40.10">
    <property type="entry name" value="Zinc/RING finger domain, C3HC4 (zinc finger)"/>
    <property type="match status" value="1"/>
</dbReference>
<dbReference type="Pfam" id="PF00628">
    <property type="entry name" value="PHD"/>
    <property type="match status" value="1"/>
</dbReference>
<dbReference type="RefSeq" id="XP_065670409.1">
    <property type="nucleotide sequence ID" value="XM_065814337.1"/>
</dbReference>
<proteinExistence type="predicted"/>
<accession>A0ABM4D7W7</accession>
<sequence length="269" mass="30895">MSYLQPIASLLSEMPPQKFELAITLLESINQQCISGEWELMFQSDPCLEGFTSTEDQSDTCIKGFTPTEVLSSKEILEVQSTSSADFMSTPLECRNKEISEAFSQKPHTNLVLRQPQRKPPGRVGKNKQRLFDKPLKVFEKLGSFEKDHIRLCWFVERTVAQQVLHESAKITTCQFLKHLSNKIADKRASLDDIKQYFEEAAWAEVIKQCEAVSIKKWPCQLCGQSKADGKSQKWLQCDHCLDWSHYVCLQISCKPKGYWFCAQCKVRK</sequence>
<dbReference type="SMART" id="SM00249">
    <property type="entry name" value="PHD"/>
    <property type="match status" value="1"/>
</dbReference>
<reference evidence="7" key="1">
    <citation type="submission" date="2025-08" db="UniProtKB">
        <authorList>
            <consortium name="RefSeq"/>
        </authorList>
    </citation>
    <scope>IDENTIFICATION</scope>
</reference>
<evidence type="ECO:0000313" key="7">
    <source>
        <dbReference type="RefSeq" id="XP_065670409.1"/>
    </source>
</evidence>
<feature type="domain" description="PHD-type" evidence="5">
    <location>
        <begin position="217"/>
        <end position="268"/>
    </location>
</feature>
<evidence type="ECO:0000256" key="3">
    <source>
        <dbReference type="ARBA" id="ARBA00022833"/>
    </source>
</evidence>
<dbReference type="InterPro" id="IPR001965">
    <property type="entry name" value="Znf_PHD"/>
</dbReference>
<name>A0ABM4D7W7_HYDVU</name>
<evidence type="ECO:0000313" key="6">
    <source>
        <dbReference type="Proteomes" id="UP001652625"/>
    </source>
</evidence>
<keyword evidence="2 4" id="KW-0863">Zinc-finger</keyword>
<keyword evidence="3" id="KW-0862">Zinc</keyword>